<evidence type="ECO:0000259" key="3">
    <source>
        <dbReference type="PROSITE" id="PS50110"/>
    </source>
</evidence>
<dbReference type="KEGG" id="npu:Npun_R4743"/>
<dbReference type="Gene3D" id="3.40.50.2300">
    <property type="match status" value="1"/>
</dbReference>
<dbReference type="GO" id="GO:0000160">
    <property type="term" value="P:phosphorelay signal transduction system"/>
    <property type="evidence" value="ECO:0007669"/>
    <property type="project" value="InterPro"/>
</dbReference>
<evidence type="ECO:0000313" key="4">
    <source>
        <dbReference type="EMBL" id="ACC83095.1"/>
    </source>
</evidence>
<accession>B2IYY8</accession>
<keyword evidence="5" id="KW-1185">Reference proteome</keyword>
<sequence length="134" mass="15213">MPHSPLPNLMTQKILIVDDEPNILILMEQALEALEDEGVELLTARNGEEALETIKTEKPNLVFLDVMMPKMNGLQVCHIVKHDLEMTDIYIIILTAKGQEFDKQKGIEVGADLYLTKPFRPKEVLEKSRQVLGF</sequence>
<protein>
    <submittedName>
        <fullName evidence="4">Response regulator receiver protein</fullName>
    </submittedName>
</protein>
<dbReference type="PhylomeDB" id="B2IYY8"/>
<name>B2IYY8_NOSP7</name>
<dbReference type="PANTHER" id="PTHR44591">
    <property type="entry name" value="STRESS RESPONSE REGULATOR PROTEIN 1"/>
    <property type="match status" value="1"/>
</dbReference>
<dbReference type="Proteomes" id="UP000001191">
    <property type="component" value="Chromosome"/>
</dbReference>
<feature type="modified residue" description="4-aspartylphosphate" evidence="2">
    <location>
        <position position="65"/>
    </location>
</feature>
<dbReference type="AlphaFoldDB" id="B2IYY8"/>
<dbReference type="eggNOG" id="COG0745">
    <property type="taxonomic scope" value="Bacteria"/>
</dbReference>
<dbReference type="HOGENOM" id="CLU_000445_69_17_3"/>
<proteinExistence type="predicted"/>
<dbReference type="STRING" id="63737.Npun_R4743"/>
<dbReference type="SMART" id="SM00448">
    <property type="entry name" value="REC"/>
    <property type="match status" value="1"/>
</dbReference>
<dbReference type="PROSITE" id="PS50110">
    <property type="entry name" value="RESPONSE_REGULATORY"/>
    <property type="match status" value="1"/>
</dbReference>
<organism evidence="4 5">
    <name type="scientific">Nostoc punctiforme (strain ATCC 29133 / PCC 73102)</name>
    <dbReference type="NCBI Taxonomy" id="63737"/>
    <lineage>
        <taxon>Bacteria</taxon>
        <taxon>Bacillati</taxon>
        <taxon>Cyanobacteriota</taxon>
        <taxon>Cyanophyceae</taxon>
        <taxon>Nostocales</taxon>
        <taxon>Nostocaceae</taxon>
        <taxon>Nostoc</taxon>
    </lineage>
</organism>
<feature type="domain" description="Response regulatory" evidence="3">
    <location>
        <begin position="13"/>
        <end position="132"/>
    </location>
</feature>
<dbReference type="EnsemblBacteria" id="ACC83095">
    <property type="protein sequence ID" value="ACC83095"/>
    <property type="gene ID" value="Npun_R4743"/>
</dbReference>
<dbReference type="InterPro" id="IPR011006">
    <property type="entry name" value="CheY-like_superfamily"/>
</dbReference>
<evidence type="ECO:0000313" key="5">
    <source>
        <dbReference type="Proteomes" id="UP000001191"/>
    </source>
</evidence>
<reference evidence="4 5" key="2">
    <citation type="journal article" date="2013" name="Plant Physiol.">
        <title>A Nostoc punctiforme Sugar Transporter Necessary to Establish a Cyanobacterium-Plant Symbiosis.</title>
        <authorList>
            <person name="Ekman M."/>
            <person name="Picossi S."/>
            <person name="Campbell E.L."/>
            <person name="Meeks J.C."/>
            <person name="Flores E."/>
        </authorList>
    </citation>
    <scope>NUCLEOTIDE SEQUENCE [LARGE SCALE GENOMIC DNA]</scope>
    <source>
        <strain evidence="5">ATCC 29133 / PCC 73102</strain>
    </source>
</reference>
<reference evidence="5" key="1">
    <citation type="submission" date="2008-04" db="EMBL/GenBank/DDBJ databases">
        <title>Complete sequence of chromosome of Nostoc punctiforme ATCC 29133.</title>
        <authorList>
            <consortium name="US DOE Joint Genome Institute"/>
            <person name="Copeland A."/>
            <person name="Lucas S."/>
            <person name="Lapidus A."/>
            <person name="Glavina del Rio T."/>
            <person name="Dalin E."/>
            <person name="Tice H."/>
            <person name="Pitluck S."/>
            <person name="Chain P."/>
            <person name="Malfatti S."/>
            <person name="Shin M."/>
            <person name="Vergez L."/>
            <person name="Schmutz J."/>
            <person name="Larimer F."/>
            <person name="Land M."/>
            <person name="Hauser L."/>
            <person name="Kyrpides N."/>
            <person name="Kim E."/>
            <person name="Meeks J.C."/>
            <person name="Elhai J."/>
            <person name="Campbell E.L."/>
            <person name="Thiel T."/>
            <person name="Longmire J."/>
            <person name="Potts M."/>
            <person name="Atlas R."/>
        </authorList>
    </citation>
    <scope>NUCLEOTIDE SEQUENCE [LARGE SCALE GENOMIC DNA]</scope>
    <source>
        <strain evidence="5">ATCC 29133 / PCC 73102</strain>
    </source>
</reference>
<evidence type="ECO:0000256" key="1">
    <source>
        <dbReference type="ARBA" id="ARBA00022553"/>
    </source>
</evidence>
<dbReference type="InterPro" id="IPR001789">
    <property type="entry name" value="Sig_transdc_resp-reg_receiver"/>
</dbReference>
<keyword evidence="1 2" id="KW-0597">Phosphoprotein</keyword>
<dbReference type="Pfam" id="PF00072">
    <property type="entry name" value="Response_reg"/>
    <property type="match status" value="1"/>
</dbReference>
<evidence type="ECO:0000256" key="2">
    <source>
        <dbReference type="PROSITE-ProRule" id="PRU00169"/>
    </source>
</evidence>
<dbReference type="EMBL" id="CP001037">
    <property type="protein sequence ID" value="ACC83095.1"/>
    <property type="molecule type" value="Genomic_DNA"/>
</dbReference>
<dbReference type="InterPro" id="IPR050595">
    <property type="entry name" value="Bact_response_regulator"/>
</dbReference>
<gene>
    <name evidence="4" type="ordered locus">Npun_R4743</name>
</gene>
<dbReference type="SUPFAM" id="SSF52172">
    <property type="entry name" value="CheY-like"/>
    <property type="match status" value="1"/>
</dbReference>
<dbReference type="PANTHER" id="PTHR44591:SF22">
    <property type="entry name" value="CHEY SUBFAMILY"/>
    <property type="match status" value="1"/>
</dbReference>